<dbReference type="Proteomes" id="UP001050691">
    <property type="component" value="Unassembled WGS sequence"/>
</dbReference>
<feature type="chain" id="PRO_5044000019" description="Peptidase A1 domain-containing protein" evidence="2">
    <location>
        <begin position="21"/>
        <end position="581"/>
    </location>
</feature>
<dbReference type="PRINTS" id="PR00792">
    <property type="entry name" value="PEPSIN"/>
</dbReference>
<dbReference type="Gene3D" id="2.40.70.10">
    <property type="entry name" value="Acid Proteases"/>
    <property type="match status" value="2"/>
</dbReference>
<evidence type="ECO:0000313" key="5">
    <source>
        <dbReference type="Proteomes" id="UP001050691"/>
    </source>
</evidence>
<dbReference type="InterPro" id="IPR034164">
    <property type="entry name" value="Pepsin-like_dom"/>
</dbReference>
<comment type="caution">
    <text evidence="4">The sequence shown here is derived from an EMBL/GenBank/DDBJ whole genome shotgun (WGS) entry which is preliminary data.</text>
</comment>
<gene>
    <name evidence="4" type="ORF">Clacol_002908</name>
</gene>
<evidence type="ECO:0000256" key="2">
    <source>
        <dbReference type="SAM" id="SignalP"/>
    </source>
</evidence>
<dbReference type="InterPro" id="IPR021109">
    <property type="entry name" value="Peptidase_aspartic_dom_sf"/>
</dbReference>
<dbReference type="Pfam" id="PF00026">
    <property type="entry name" value="Asp"/>
    <property type="match status" value="1"/>
</dbReference>
<dbReference type="EMBL" id="BPWL01000003">
    <property type="protein sequence ID" value="GJJ08689.1"/>
    <property type="molecule type" value="Genomic_DNA"/>
</dbReference>
<keyword evidence="5" id="KW-1185">Reference proteome</keyword>
<dbReference type="GO" id="GO:0004190">
    <property type="term" value="F:aspartic-type endopeptidase activity"/>
    <property type="evidence" value="ECO:0007669"/>
    <property type="project" value="InterPro"/>
</dbReference>
<name>A0AAV5A626_9AGAM</name>
<keyword evidence="2" id="KW-0732">Signal</keyword>
<proteinExistence type="inferred from homology"/>
<sequence>MNRGFVVWVTALLLAWNGMALIPTNSSSREVYKQSSPKVRHSDSLPRVTLAARQTTNSASLRRRGAKDIGNIIYSSVSADLWIISDQCQTAQCKGNPSYPLLTYTSPSFHSVNDNQTIFNISFADSTGVSIFDCIVRLVLLKDIYYPKGASGFVAKETVQVDSLAMPNQTLGLVNSTNVNLGPSVSGVFGLGFSRLSQISSLVPEASPFVPALVERGVLDYPLVGLSLTYDTSGTLSFGAIDKSVVPNVSLISWHAVEPFSPLPGQNASTTPLYLDWVIPLDGIVVNGTNLPLHSSFPTITGKNPLGLLDVGFTGISGPYEDVAAIFFQLDTIRQASPGVWAVPGTNVTLQPIDFLIGPTEGDPNLCLSWPIAQIPPDDDGVAWHFGTPFLRTVYTIFSYGVAGKEPPLIGLYPLHNSTTFTGNATILSSAFSSLSATVETTLPPVLLPTPTLVIPSYIFNTSVTPLPTFGQILPIQSDDGNSSYTPLFTRPPDASPGVLLLTNVSALPTIAAPPSVSTVVITDALGATHTSTSTLELIPTRILGLPPGEYTLNSANSLLKLGGLAWTFTIIIALKLCPWT</sequence>
<dbReference type="AlphaFoldDB" id="A0AAV5A626"/>
<dbReference type="InterPro" id="IPR033121">
    <property type="entry name" value="PEPTIDASE_A1"/>
</dbReference>
<organism evidence="4 5">
    <name type="scientific">Clathrus columnatus</name>
    <dbReference type="NCBI Taxonomy" id="1419009"/>
    <lineage>
        <taxon>Eukaryota</taxon>
        <taxon>Fungi</taxon>
        <taxon>Dikarya</taxon>
        <taxon>Basidiomycota</taxon>
        <taxon>Agaricomycotina</taxon>
        <taxon>Agaricomycetes</taxon>
        <taxon>Phallomycetidae</taxon>
        <taxon>Phallales</taxon>
        <taxon>Clathraceae</taxon>
        <taxon>Clathrus</taxon>
    </lineage>
</organism>
<accession>A0AAV5A626</accession>
<feature type="signal peptide" evidence="2">
    <location>
        <begin position="1"/>
        <end position="20"/>
    </location>
</feature>
<evidence type="ECO:0000259" key="3">
    <source>
        <dbReference type="PROSITE" id="PS51767"/>
    </source>
</evidence>
<evidence type="ECO:0000313" key="4">
    <source>
        <dbReference type="EMBL" id="GJJ08689.1"/>
    </source>
</evidence>
<comment type="similarity">
    <text evidence="1">Belongs to the peptidase A1 family.</text>
</comment>
<dbReference type="InterPro" id="IPR001461">
    <property type="entry name" value="Aspartic_peptidase_A1"/>
</dbReference>
<dbReference type="PANTHER" id="PTHR47966">
    <property type="entry name" value="BETA-SITE APP-CLEAVING ENZYME, ISOFORM A-RELATED"/>
    <property type="match status" value="1"/>
</dbReference>
<protein>
    <recommendedName>
        <fullName evidence="3">Peptidase A1 domain-containing protein</fullName>
    </recommendedName>
</protein>
<dbReference type="SUPFAM" id="SSF50630">
    <property type="entry name" value="Acid proteases"/>
    <property type="match status" value="1"/>
</dbReference>
<feature type="domain" description="Peptidase A1" evidence="3">
    <location>
        <begin position="57"/>
        <end position="413"/>
    </location>
</feature>
<dbReference type="PANTHER" id="PTHR47966:SF74">
    <property type="entry name" value="AGR407CP"/>
    <property type="match status" value="1"/>
</dbReference>
<evidence type="ECO:0000256" key="1">
    <source>
        <dbReference type="ARBA" id="ARBA00007447"/>
    </source>
</evidence>
<dbReference type="CDD" id="cd05471">
    <property type="entry name" value="pepsin_like"/>
    <property type="match status" value="1"/>
</dbReference>
<reference evidence="4" key="1">
    <citation type="submission" date="2021-10" db="EMBL/GenBank/DDBJ databases">
        <title>De novo Genome Assembly of Clathrus columnatus (Basidiomycota, Fungi) Using Illumina and Nanopore Sequence Data.</title>
        <authorList>
            <person name="Ogiso-Tanaka E."/>
            <person name="Itagaki H."/>
            <person name="Hosoya T."/>
            <person name="Hosaka K."/>
        </authorList>
    </citation>
    <scope>NUCLEOTIDE SEQUENCE</scope>
    <source>
        <strain evidence="4">MO-923</strain>
    </source>
</reference>
<dbReference type="PROSITE" id="PS51767">
    <property type="entry name" value="PEPTIDASE_A1"/>
    <property type="match status" value="1"/>
</dbReference>
<dbReference type="GO" id="GO:0006508">
    <property type="term" value="P:proteolysis"/>
    <property type="evidence" value="ECO:0007669"/>
    <property type="project" value="InterPro"/>
</dbReference>